<gene>
    <name evidence="2" type="ORF">QBC38DRAFT_494462</name>
</gene>
<feature type="transmembrane region" description="Helical" evidence="1">
    <location>
        <begin position="7"/>
        <end position="33"/>
    </location>
</feature>
<protein>
    <submittedName>
        <fullName evidence="2">Uncharacterized protein</fullName>
    </submittedName>
</protein>
<dbReference type="AlphaFoldDB" id="A0AAN6YQA0"/>
<dbReference type="EMBL" id="MU865864">
    <property type="protein sequence ID" value="KAK4220407.1"/>
    <property type="molecule type" value="Genomic_DNA"/>
</dbReference>
<evidence type="ECO:0000256" key="1">
    <source>
        <dbReference type="SAM" id="Phobius"/>
    </source>
</evidence>
<reference evidence="2" key="2">
    <citation type="submission" date="2023-05" db="EMBL/GenBank/DDBJ databases">
        <authorList>
            <consortium name="Lawrence Berkeley National Laboratory"/>
            <person name="Steindorff A."/>
            <person name="Hensen N."/>
            <person name="Bonometti L."/>
            <person name="Westerberg I."/>
            <person name="Brannstrom I.O."/>
            <person name="Guillou S."/>
            <person name="Cros-Aarteil S."/>
            <person name="Calhoun S."/>
            <person name="Haridas S."/>
            <person name="Kuo A."/>
            <person name="Mondo S."/>
            <person name="Pangilinan J."/>
            <person name="Riley R."/>
            <person name="Labutti K."/>
            <person name="Andreopoulos B."/>
            <person name="Lipzen A."/>
            <person name="Chen C."/>
            <person name="Yanf M."/>
            <person name="Daum C."/>
            <person name="Ng V."/>
            <person name="Clum A."/>
            <person name="Ohm R."/>
            <person name="Martin F."/>
            <person name="Silar P."/>
            <person name="Natvig D."/>
            <person name="Lalanne C."/>
            <person name="Gautier V."/>
            <person name="Ament-Velasquez S.L."/>
            <person name="Kruys A."/>
            <person name="Hutchinson M.I."/>
            <person name="Powell A.J."/>
            <person name="Barry K."/>
            <person name="Miller A.N."/>
            <person name="Grigoriev I.V."/>
            <person name="Debuchy R."/>
            <person name="Gladieux P."/>
            <person name="Thoren M.H."/>
            <person name="Johannesson H."/>
        </authorList>
    </citation>
    <scope>NUCLEOTIDE SEQUENCE</scope>
    <source>
        <strain evidence="2">CBS 990.96</strain>
    </source>
</reference>
<keyword evidence="3" id="KW-1185">Reference proteome</keyword>
<feature type="transmembrane region" description="Helical" evidence="1">
    <location>
        <begin position="39"/>
        <end position="63"/>
    </location>
</feature>
<evidence type="ECO:0000313" key="3">
    <source>
        <dbReference type="Proteomes" id="UP001301958"/>
    </source>
</evidence>
<evidence type="ECO:0000313" key="2">
    <source>
        <dbReference type="EMBL" id="KAK4220407.1"/>
    </source>
</evidence>
<name>A0AAN6YQA0_9PEZI</name>
<organism evidence="2 3">
    <name type="scientific">Podospora fimiseda</name>
    <dbReference type="NCBI Taxonomy" id="252190"/>
    <lineage>
        <taxon>Eukaryota</taxon>
        <taxon>Fungi</taxon>
        <taxon>Dikarya</taxon>
        <taxon>Ascomycota</taxon>
        <taxon>Pezizomycotina</taxon>
        <taxon>Sordariomycetes</taxon>
        <taxon>Sordariomycetidae</taxon>
        <taxon>Sordariales</taxon>
        <taxon>Podosporaceae</taxon>
        <taxon>Podospora</taxon>
    </lineage>
</organism>
<sequence>MTGFWVICISISCIVDVLVKSFTVPAVLVSGIIDASRRSGVYVLLTARTCLFCLILFYIPLLWHATRKCDQKWG</sequence>
<keyword evidence="1" id="KW-1133">Transmembrane helix</keyword>
<accession>A0AAN6YQA0</accession>
<dbReference type="Proteomes" id="UP001301958">
    <property type="component" value="Unassembled WGS sequence"/>
</dbReference>
<keyword evidence="1" id="KW-0812">Transmembrane</keyword>
<keyword evidence="1" id="KW-0472">Membrane</keyword>
<comment type="caution">
    <text evidence="2">The sequence shown here is derived from an EMBL/GenBank/DDBJ whole genome shotgun (WGS) entry which is preliminary data.</text>
</comment>
<reference evidence="2" key="1">
    <citation type="journal article" date="2023" name="Mol. Phylogenet. Evol.">
        <title>Genome-scale phylogeny and comparative genomics of the fungal order Sordariales.</title>
        <authorList>
            <person name="Hensen N."/>
            <person name="Bonometti L."/>
            <person name="Westerberg I."/>
            <person name="Brannstrom I.O."/>
            <person name="Guillou S."/>
            <person name="Cros-Aarteil S."/>
            <person name="Calhoun S."/>
            <person name="Haridas S."/>
            <person name="Kuo A."/>
            <person name="Mondo S."/>
            <person name="Pangilinan J."/>
            <person name="Riley R."/>
            <person name="LaButti K."/>
            <person name="Andreopoulos B."/>
            <person name="Lipzen A."/>
            <person name="Chen C."/>
            <person name="Yan M."/>
            <person name="Daum C."/>
            <person name="Ng V."/>
            <person name="Clum A."/>
            <person name="Steindorff A."/>
            <person name="Ohm R.A."/>
            <person name="Martin F."/>
            <person name="Silar P."/>
            <person name="Natvig D.O."/>
            <person name="Lalanne C."/>
            <person name="Gautier V."/>
            <person name="Ament-Velasquez S.L."/>
            <person name="Kruys A."/>
            <person name="Hutchinson M.I."/>
            <person name="Powell A.J."/>
            <person name="Barry K."/>
            <person name="Miller A.N."/>
            <person name="Grigoriev I.V."/>
            <person name="Debuchy R."/>
            <person name="Gladieux P."/>
            <person name="Hiltunen Thoren M."/>
            <person name="Johannesson H."/>
        </authorList>
    </citation>
    <scope>NUCLEOTIDE SEQUENCE</scope>
    <source>
        <strain evidence="2">CBS 990.96</strain>
    </source>
</reference>
<proteinExistence type="predicted"/>